<evidence type="ECO:0000313" key="2">
    <source>
        <dbReference type="EMBL" id="AWX44785.1"/>
    </source>
</evidence>
<gene>
    <name evidence="2" type="ORF">HME9304_01790</name>
</gene>
<feature type="transmembrane region" description="Helical" evidence="1">
    <location>
        <begin position="29"/>
        <end position="48"/>
    </location>
</feature>
<keyword evidence="1" id="KW-0472">Membrane</keyword>
<keyword evidence="3" id="KW-1185">Reference proteome</keyword>
<dbReference type="RefSeq" id="WP_112378230.1">
    <property type="nucleotide sequence ID" value="NZ_CP030104.1"/>
</dbReference>
<name>A0A2Z4LSB4_9FLAO</name>
<evidence type="ECO:0000256" key="1">
    <source>
        <dbReference type="SAM" id="Phobius"/>
    </source>
</evidence>
<dbReference type="Proteomes" id="UP000248536">
    <property type="component" value="Chromosome"/>
</dbReference>
<dbReference type="KEGG" id="spon:HME9304_01790"/>
<feature type="transmembrane region" description="Helical" evidence="1">
    <location>
        <begin position="54"/>
        <end position="72"/>
    </location>
</feature>
<reference evidence="2 3" key="1">
    <citation type="submission" date="2018-06" db="EMBL/GenBank/DDBJ databases">
        <title>Spongiibacterium sp. HME9304 Genome sequencing and assembly.</title>
        <authorList>
            <person name="Kang H."/>
            <person name="Kim H."/>
            <person name="Joh K."/>
        </authorList>
    </citation>
    <scope>NUCLEOTIDE SEQUENCE [LARGE SCALE GENOMIC DNA]</scope>
    <source>
        <strain evidence="2 3">HME9304</strain>
    </source>
</reference>
<keyword evidence="1" id="KW-0812">Transmembrane</keyword>
<dbReference type="EMBL" id="CP030104">
    <property type="protein sequence ID" value="AWX44785.1"/>
    <property type="molecule type" value="Genomic_DNA"/>
</dbReference>
<proteinExistence type="predicted"/>
<protein>
    <submittedName>
        <fullName evidence="2">Uncharacterized protein</fullName>
    </submittedName>
</protein>
<accession>A0A2Z4LSB4</accession>
<evidence type="ECO:0000313" key="3">
    <source>
        <dbReference type="Proteomes" id="UP000248536"/>
    </source>
</evidence>
<organism evidence="2 3">
    <name type="scientific">Flagellimonas maritima</name>
    <dbReference type="NCBI Taxonomy" id="1383885"/>
    <lineage>
        <taxon>Bacteria</taxon>
        <taxon>Pseudomonadati</taxon>
        <taxon>Bacteroidota</taxon>
        <taxon>Flavobacteriia</taxon>
        <taxon>Flavobacteriales</taxon>
        <taxon>Flavobacteriaceae</taxon>
        <taxon>Flagellimonas</taxon>
    </lineage>
</organism>
<dbReference type="OrthoDB" id="9844659at2"/>
<sequence length="106" mass="11981">MGNSENENPNRLKVEKGLERQAMVLGFRLKYLGIFGVLFFLSLVPLMGGVSFNMVVFVIIINTAAFMFVKYADDKNLLDKLSPMNYPKILINDLYKKLKSGANQSE</sequence>
<keyword evidence="1" id="KW-1133">Transmembrane helix</keyword>
<dbReference type="AlphaFoldDB" id="A0A2Z4LSB4"/>